<organism evidence="2 3">
    <name type="scientific">Bacillus pseudomycoides</name>
    <dbReference type="NCBI Taxonomy" id="64104"/>
    <lineage>
        <taxon>Bacteria</taxon>
        <taxon>Bacillati</taxon>
        <taxon>Bacillota</taxon>
        <taxon>Bacilli</taxon>
        <taxon>Bacillales</taxon>
        <taxon>Bacillaceae</taxon>
        <taxon>Bacillus</taxon>
        <taxon>Bacillus cereus group</taxon>
    </lineage>
</organism>
<sequence length="84" mass="10187">MYSILPYVFLLTIIIILLLTCPISSQLRLKNAIEEKSIKDLKKFKVHTKQIMNSEKEQKNALKRKNRNHYSRTKNWRICYYTRQ</sequence>
<feature type="transmembrane region" description="Helical" evidence="1">
    <location>
        <begin position="6"/>
        <end position="29"/>
    </location>
</feature>
<dbReference type="Proteomes" id="UP000221020">
    <property type="component" value="Unassembled WGS sequence"/>
</dbReference>
<comment type="caution">
    <text evidence="2">The sequence shown here is derived from an EMBL/GenBank/DDBJ whole genome shotgun (WGS) entry which is preliminary data.</text>
</comment>
<evidence type="ECO:0000313" key="3">
    <source>
        <dbReference type="Proteomes" id="UP000221020"/>
    </source>
</evidence>
<evidence type="ECO:0000256" key="1">
    <source>
        <dbReference type="SAM" id="Phobius"/>
    </source>
</evidence>
<keyword evidence="1" id="KW-1133">Transmembrane helix</keyword>
<evidence type="ECO:0000313" key="2">
    <source>
        <dbReference type="EMBL" id="PED80691.1"/>
    </source>
</evidence>
<protein>
    <submittedName>
        <fullName evidence="2">Uncharacterized protein</fullName>
    </submittedName>
</protein>
<dbReference type="AlphaFoldDB" id="A0AA91V8Y4"/>
<accession>A0AA91V8Y4</accession>
<gene>
    <name evidence="2" type="ORF">CON65_21175</name>
</gene>
<reference evidence="2 3" key="1">
    <citation type="submission" date="2017-09" db="EMBL/GenBank/DDBJ databases">
        <title>Large-scale bioinformatics analysis of Bacillus genomes uncovers conserved roles of natural products in bacterial physiology.</title>
        <authorList>
            <consortium name="Agbiome Team Llc"/>
            <person name="Bleich R.M."/>
            <person name="Grubbs K.J."/>
            <person name="Santa Maria K.C."/>
            <person name="Allen S.E."/>
            <person name="Farag S."/>
            <person name="Shank E.A."/>
            <person name="Bowers A."/>
        </authorList>
    </citation>
    <scope>NUCLEOTIDE SEQUENCE [LARGE SCALE GENOMIC DNA]</scope>
    <source>
        <strain evidence="2 3">AFS092012</strain>
    </source>
</reference>
<proteinExistence type="predicted"/>
<name>A0AA91V8Y4_9BACI</name>
<dbReference type="EMBL" id="NVOR01000102">
    <property type="protein sequence ID" value="PED80691.1"/>
    <property type="molecule type" value="Genomic_DNA"/>
</dbReference>
<keyword evidence="1" id="KW-0472">Membrane</keyword>
<keyword evidence="1" id="KW-0812">Transmembrane</keyword>